<dbReference type="SUPFAM" id="SSF51445">
    <property type="entry name" value="(Trans)glycosidases"/>
    <property type="match status" value="1"/>
</dbReference>
<evidence type="ECO:0000256" key="1">
    <source>
        <dbReference type="ARBA" id="ARBA00022723"/>
    </source>
</evidence>
<evidence type="ECO:0000256" key="2">
    <source>
        <dbReference type="ARBA" id="ARBA00022801"/>
    </source>
</evidence>
<dbReference type="GO" id="GO:0004565">
    <property type="term" value="F:beta-galactosidase activity"/>
    <property type="evidence" value="ECO:0007669"/>
    <property type="project" value="InterPro"/>
</dbReference>
<dbReference type="Gene3D" id="3.20.20.80">
    <property type="entry name" value="Glycosidases"/>
    <property type="match status" value="1"/>
</dbReference>
<reference evidence="7 8" key="1">
    <citation type="journal article" date="2015" name="Nature">
        <title>rRNA introns, odd ribosomes, and small enigmatic genomes across a large radiation of phyla.</title>
        <authorList>
            <person name="Brown C.T."/>
            <person name="Hug L.A."/>
            <person name="Thomas B.C."/>
            <person name="Sharon I."/>
            <person name="Castelle C.J."/>
            <person name="Singh A."/>
            <person name="Wilkins M.J."/>
            <person name="Williams K.H."/>
            <person name="Banfield J.F."/>
        </authorList>
    </citation>
    <scope>NUCLEOTIDE SEQUENCE [LARGE SCALE GENOMIC DNA]</scope>
</reference>
<dbReference type="GO" id="GO:0009341">
    <property type="term" value="C:beta-galactosidase complex"/>
    <property type="evidence" value="ECO:0007669"/>
    <property type="project" value="InterPro"/>
</dbReference>
<keyword evidence="5" id="KW-0812">Transmembrane</keyword>
<evidence type="ECO:0000313" key="7">
    <source>
        <dbReference type="EMBL" id="KKQ66048.1"/>
    </source>
</evidence>
<dbReference type="GO" id="GO:0005975">
    <property type="term" value="P:carbohydrate metabolic process"/>
    <property type="evidence" value="ECO:0007669"/>
    <property type="project" value="InterPro"/>
</dbReference>
<dbReference type="Proteomes" id="UP000034235">
    <property type="component" value="Unassembled WGS sequence"/>
</dbReference>
<dbReference type="PANTHER" id="PTHR36447:SF2">
    <property type="entry name" value="BETA-GALACTOSIDASE YESZ"/>
    <property type="match status" value="1"/>
</dbReference>
<accession>A0A0G0JEE6</accession>
<evidence type="ECO:0000256" key="4">
    <source>
        <dbReference type="ARBA" id="ARBA00023295"/>
    </source>
</evidence>
<evidence type="ECO:0000313" key="8">
    <source>
        <dbReference type="Proteomes" id="UP000034235"/>
    </source>
</evidence>
<protein>
    <submittedName>
        <fullName evidence="7">Mannonate dehydratase</fullName>
    </submittedName>
</protein>
<dbReference type="InterPro" id="IPR003476">
    <property type="entry name" value="Glyco_hydro_42"/>
</dbReference>
<sequence>MNKKISLILILAILLTLIYYPYKPKIAENIKYGVTFSPTYTQTLGLDWKSIYINILDDLKVRNLRIPTYWSTIEPREGEFDYSSVDFMLDEANKRDAKVILVVGMKQPRWPECHIPTWAKILSPQERHNKTLKVVENTVNRYKDHAAVTYWQIENEPLFKFGDHCDKPNAKFLKEKVELVRQVDPSRPLLITDSGELSLWTESMQLSDMFGTTLYRTVYNKYLGYLNWTLPPQFYTLKSDLIKKYFAPRNQKTIIAELQAEPWSPIGLFETPIEEQLKVFSLKDFQANVDYAKKTGFDEIYLWGVEWWYFAKEFNHPEYLEYAKVLFNQ</sequence>
<feature type="transmembrane region" description="Helical" evidence="5">
    <location>
        <begin position="5"/>
        <end position="22"/>
    </location>
</feature>
<keyword evidence="2" id="KW-0378">Hydrolase</keyword>
<gene>
    <name evidence="7" type="ORF">US86_C0007G0093</name>
</gene>
<name>A0A0G0JEE6_9BACT</name>
<proteinExistence type="predicted"/>
<keyword evidence="3" id="KW-0862">Zinc</keyword>
<keyword evidence="4" id="KW-0326">Glycosidase</keyword>
<dbReference type="InterPro" id="IPR017853">
    <property type="entry name" value="GH"/>
</dbReference>
<feature type="domain" description="Glycoside hydrolase family 42 N-terminal" evidence="6">
    <location>
        <begin position="69"/>
        <end position="178"/>
    </location>
</feature>
<dbReference type="PANTHER" id="PTHR36447">
    <property type="entry name" value="BETA-GALACTOSIDASE GANA"/>
    <property type="match status" value="1"/>
</dbReference>
<evidence type="ECO:0000256" key="5">
    <source>
        <dbReference type="SAM" id="Phobius"/>
    </source>
</evidence>
<dbReference type="Pfam" id="PF02449">
    <property type="entry name" value="Glyco_hydro_42"/>
    <property type="match status" value="1"/>
</dbReference>
<keyword evidence="5" id="KW-0472">Membrane</keyword>
<dbReference type="EMBL" id="LBUP01000007">
    <property type="protein sequence ID" value="KKQ66048.1"/>
    <property type="molecule type" value="Genomic_DNA"/>
</dbReference>
<dbReference type="AlphaFoldDB" id="A0A0G0JEE6"/>
<dbReference type="InterPro" id="IPR013529">
    <property type="entry name" value="Glyco_hydro_42_N"/>
</dbReference>
<comment type="caution">
    <text evidence="7">The sequence shown here is derived from an EMBL/GenBank/DDBJ whole genome shotgun (WGS) entry which is preliminary data.</text>
</comment>
<evidence type="ECO:0000256" key="3">
    <source>
        <dbReference type="ARBA" id="ARBA00022833"/>
    </source>
</evidence>
<dbReference type="GO" id="GO:0046872">
    <property type="term" value="F:metal ion binding"/>
    <property type="evidence" value="ECO:0007669"/>
    <property type="project" value="UniProtKB-KW"/>
</dbReference>
<evidence type="ECO:0000259" key="6">
    <source>
        <dbReference type="Pfam" id="PF02449"/>
    </source>
</evidence>
<organism evidence="7 8">
    <name type="scientific">Candidatus Daviesbacteria bacterium GW2011_GWA2_38_24</name>
    <dbReference type="NCBI Taxonomy" id="1618422"/>
    <lineage>
        <taxon>Bacteria</taxon>
        <taxon>Candidatus Daviesiibacteriota</taxon>
    </lineage>
</organism>
<keyword evidence="5" id="KW-1133">Transmembrane helix</keyword>
<keyword evidence="1" id="KW-0479">Metal-binding</keyword>